<evidence type="ECO:0000256" key="1">
    <source>
        <dbReference type="ARBA" id="ARBA00022679"/>
    </source>
</evidence>
<gene>
    <name evidence="3" type="ORF">EA462_06045</name>
</gene>
<dbReference type="GO" id="GO:0016757">
    <property type="term" value="F:glycosyltransferase activity"/>
    <property type="evidence" value="ECO:0007669"/>
    <property type="project" value="InterPro"/>
</dbReference>
<evidence type="ECO:0000313" key="4">
    <source>
        <dbReference type="Proteomes" id="UP000273828"/>
    </source>
</evidence>
<dbReference type="CDD" id="cd03809">
    <property type="entry name" value="GT4_MtfB-like"/>
    <property type="match status" value="1"/>
</dbReference>
<dbReference type="RefSeq" id="WP_124177654.1">
    <property type="nucleotide sequence ID" value="NZ_REFY01000002.1"/>
</dbReference>
<dbReference type="PANTHER" id="PTHR46401:SF2">
    <property type="entry name" value="GLYCOSYLTRANSFERASE WBBK-RELATED"/>
    <property type="match status" value="1"/>
</dbReference>
<keyword evidence="4" id="KW-1185">Reference proteome</keyword>
<dbReference type="OrthoDB" id="131038at2157"/>
<dbReference type="Pfam" id="PF00534">
    <property type="entry name" value="Glycos_transf_1"/>
    <property type="match status" value="1"/>
</dbReference>
<dbReference type="Gene3D" id="3.40.50.2000">
    <property type="entry name" value="Glycogen Phosphorylase B"/>
    <property type="match status" value="2"/>
</dbReference>
<dbReference type="PANTHER" id="PTHR46401">
    <property type="entry name" value="GLYCOSYLTRANSFERASE WBBK-RELATED"/>
    <property type="match status" value="1"/>
</dbReference>
<dbReference type="SUPFAM" id="SSF53756">
    <property type="entry name" value="UDP-Glycosyltransferase/glycogen phosphorylase"/>
    <property type="match status" value="1"/>
</dbReference>
<evidence type="ECO:0000313" key="3">
    <source>
        <dbReference type="EMBL" id="RQG91521.1"/>
    </source>
</evidence>
<dbReference type="InterPro" id="IPR001296">
    <property type="entry name" value="Glyco_trans_1"/>
</dbReference>
<dbReference type="AlphaFoldDB" id="A0A3N6M846"/>
<name>A0A3N6M846_9EURY</name>
<organism evidence="3 4">
    <name type="scientific">Natrarchaeobius halalkaliphilus</name>
    <dbReference type="NCBI Taxonomy" id="1679091"/>
    <lineage>
        <taxon>Archaea</taxon>
        <taxon>Methanobacteriati</taxon>
        <taxon>Methanobacteriota</taxon>
        <taxon>Stenosarchaea group</taxon>
        <taxon>Halobacteria</taxon>
        <taxon>Halobacteriales</taxon>
        <taxon>Natrialbaceae</taxon>
        <taxon>Natrarchaeobius</taxon>
    </lineage>
</organism>
<protein>
    <submittedName>
        <fullName evidence="3">Glycosyltransferase family 1 protein</fullName>
    </submittedName>
</protein>
<keyword evidence="1 3" id="KW-0808">Transferase</keyword>
<dbReference type="EMBL" id="REFY01000002">
    <property type="protein sequence ID" value="RQG91521.1"/>
    <property type="molecule type" value="Genomic_DNA"/>
</dbReference>
<feature type="domain" description="Glycosyl transferase family 1" evidence="2">
    <location>
        <begin position="190"/>
        <end position="352"/>
    </location>
</feature>
<evidence type="ECO:0000259" key="2">
    <source>
        <dbReference type="Pfam" id="PF00534"/>
    </source>
</evidence>
<sequence length="377" mass="42441">MKIGINGLAAKMGGGVTYLQHLVTNILEVSDHRLHFFVSSVAVERFNLPIESDQLTVESVDTSGTASRLWYEQTYIPRQIVRENIDLLYSPSEIPLLMCPCKQVVANQNSHLYYDIDTEESFRQQVRKRVLARALEVSQSISESMIFVTESSKRKAARELAISEDNAYAIHHGVDPSFGDASNEGLITPAEERDYILMVSTLYKHKNVHNLILAYSRLPAETRHKHPLIIIGDKTTDKEYTQRIESMAKELEVAEDVSLVGRVPLSEVKSYYSNAHLFVFPSLIESFGLPLLEAMTAEVPAVASASASLPEVGGDAVLYFDPKDPDQISVIIEQVLNDEKLREDLIVRGRNRVKEFTWEKCAEETIEIFEKAVDPNE</sequence>
<reference evidence="3 4" key="1">
    <citation type="submission" date="2018-10" db="EMBL/GenBank/DDBJ databases">
        <title>Natrarchaeobius chitinivorans gen. nov., sp. nov., and Natrarchaeobius haloalkaliphilus sp. nov., alkaliphilic, chitin-utilizing haloarchaea from hypersaline alkaline lakes.</title>
        <authorList>
            <person name="Sorokin D.Y."/>
            <person name="Elcheninov A.G."/>
            <person name="Kostrikina N.A."/>
            <person name="Bale N.J."/>
            <person name="Sinninghe Damste J.S."/>
            <person name="Khijniak T.V."/>
            <person name="Kublanov I.V."/>
            <person name="Toshchakov S.V."/>
        </authorList>
    </citation>
    <scope>NUCLEOTIDE SEQUENCE [LARGE SCALE GENOMIC DNA]</scope>
    <source>
        <strain evidence="3 4">AArcht-Sl</strain>
    </source>
</reference>
<accession>A0A3N6M846</accession>
<comment type="caution">
    <text evidence="3">The sequence shown here is derived from an EMBL/GenBank/DDBJ whole genome shotgun (WGS) entry which is preliminary data.</text>
</comment>
<proteinExistence type="predicted"/>
<dbReference type="Proteomes" id="UP000273828">
    <property type="component" value="Unassembled WGS sequence"/>
</dbReference>